<reference evidence="1 2" key="1">
    <citation type="submission" date="2019-12" db="EMBL/GenBank/DDBJ databases">
        <title>Nitratireductor arenosus sp. nov., Isolated from sea sand, Jeju island, South Korea.</title>
        <authorList>
            <person name="Kim W."/>
        </authorList>
    </citation>
    <scope>NUCLEOTIDE SEQUENCE [LARGE SCALE GENOMIC DNA]</scope>
    <source>
        <strain evidence="1 2">CAU 1489</strain>
    </source>
</reference>
<protein>
    <submittedName>
        <fullName evidence="1">Uncharacterized protein</fullName>
    </submittedName>
</protein>
<gene>
    <name evidence="1" type="ORF">GN330_04445</name>
</gene>
<dbReference type="RefSeq" id="WP_156711431.1">
    <property type="nucleotide sequence ID" value="NZ_WPHG01000001.1"/>
</dbReference>
<name>A0A844Q8S7_9HYPH</name>
<evidence type="ECO:0000313" key="2">
    <source>
        <dbReference type="Proteomes" id="UP000463224"/>
    </source>
</evidence>
<dbReference type="EMBL" id="WPHG01000001">
    <property type="protein sequence ID" value="MVA96496.1"/>
    <property type="molecule type" value="Genomic_DNA"/>
</dbReference>
<keyword evidence="2" id="KW-1185">Reference proteome</keyword>
<evidence type="ECO:0000313" key="1">
    <source>
        <dbReference type="EMBL" id="MVA96496.1"/>
    </source>
</evidence>
<comment type="caution">
    <text evidence="1">The sequence shown here is derived from an EMBL/GenBank/DDBJ whole genome shotgun (WGS) entry which is preliminary data.</text>
</comment>
<dbReference type="AlphaFoldDB" id="A0A844Q8S7"/>
<organism evidence="1 2">
    <name type="scientific">Nitratireductor arenosus</name>
    <dbReference type="NCBI Taxonomy" id="2682096"/>
    <lineage>
        <taxon>Bacteria</taxon>
        <taxon>Pseudomonadati</taxon>
        <taxon>Pseudomonadota</taxon>
        <taxon>Alphaproteobacteria</taxon>
        <taxon>Hyphomicrobiales</taxon>
        <taxon>Phyllobacteriaceae</taxon>
        <taxon>Nitratireductor</taxon>
    </lineage>
</organism>
<dbReference type="Proteomes" id="UP000463224">
    <property type="component" value="Unassembled WGS sequence"/>
</dbReference>
<proteinExistence type="predicted"/>
<accession>A0A844Q8S7</accession>
<sequence>MTAAGLSSAAAAGSIADKGVEAENHVAAGDPTAAIETLDAAIAEIWDAMPLTIRKAVPVDSATGYGVYARRDNTIYKIGEKVLVYVEPIGFAYGRGPLGDRLISLGVDLAILDANGDKVFGKEDLMRLELPVRYRNREFFLTLNINLETPPPGKYTGRFLLKDNHSDKTAEFEIPFEVAG</sequence>